<keyword evidence="1" id="KW-1133">Transmembrane helix</keyword>
<dbReference type="InterPro" id="IPR008952">
    <property type="entry name" value="Tetraspanin_EC2_sf"/>
</dbReference>
<keyword evidence="1" id="KW-0812">Transmembrane</keyword>
<name>A0A168D5E5_CORFA</name>
<feature type="transmembrane region" description="Helical" evidence="1">
    <location>
        <begin position="88"/>
        <end position="110"/>
    </location>
</feature>
<dbReference type="GeneID" id="30017555"/>
<dbReference type="Proteomes" id="UP000076744">
    <property type="component" value="Unassembled WGS sequence"/>
</dbReference>
<feature type="transmembrane region" description="Helical" evidence="1">
    <location>
        <begin position="12"/>
        <end position="34"/>
    </location>
</feature>
<proteinExistence type="predicted"/>
<evidence type="ECO:0000313" key="2">
    <source>
        <dbReference type="EMBL" id="OAA72190.1"/>
    </source>
</evidence>
<dbReference type="RefSeq" id="XP_018707636.1">
    <property type="nucleotide sequence ID" value="XM_018844870.1"/>
</dbReference>
<dbReference type="AlphaFoldDB" id="A0A168D5E5"/>
<dbReference type="OrthoDB" id="2279611at2759"/>
<feature type="transmembrane region" description="Helical" evidence="1">
    <location>
        <begin position="182"/>
        <end position="205"/>
    </location>
</feature>
<keyword evidence="3" id="KW-1185">Reference proteome</keyword>
<dbReference type="GO" id="GO:0016020">
    <property type="term" value="C:membrane"/>
    <property type="evidence" value="ECO:0007669"/>
    <property type="project" value="InterPro"/>
</dbReference>
<dbReference type="SUPFAM" id="SSF48652">
    <property type="entry name" value="Tetraspanin"/>
    <property type="match status" value="1"/>
</dbReference>
<comment type="caution">
    <text evidence="2">The sequence shown here is derived from an EMBL/GenBank/DDBJ whole genome shotgun (WGS) entry which is preliminary data.</text>
</comment>
<accession>A0A168D5E5</accession>
<reference evidence="2 3" key="1">
    <citation type="journal article" date="2016" name="Genome Biol. Evol.">
        <title>Divergent and convergent evolution of fungal pathogenicity.</title>
        <authorList>
            <person name="Shang Y."/>
            <person name="Xiao G."/>
            <person name="Zheng P."/>
            <person name="Cen K."/>
            <person name="Zhan S."/>
            <person name="Wang C."/>
        </authorList>
    </citation>
    <scope>NUCLEOTIDE SEQUENCE [LARGE SCALE GENOMIC DNA]</scope>
    <source>
        <strain evidence="2 3">ARSEF 2679</strain>
    </source>
</reference>
<protein>
    <submittedName>
        <fullName evidence="2">Tetraspanin</fullName>
    </submittedName>
</protein>
<sequence length="226" mass="24330">MPDKVHLATLAINFLFLGTGALELGFCLVARGMLASDQGPDDGREVVRHLLYRQFPLSAGIANASIVLATFALALVGLASKGRSVLKLTGYLTAFCAIFTLCLGVVLWVMTLRVKEQFFPTYLDQETSVQSAIQTAFGCCGYFNASTPAFITDPTCPSPAAAALLRGCATSISSFANIALDVIFTALFGMVGVDAIFILSIAALLKVRKERERYRHIDEKGGFQQF</sequence>
<dbReference type="STRING" id="1081104.A0A168D5E5"/>
<keyword evidence="1" id="KW-0472">Membrane</keyword>
<dbReference type="EMBL" id="AZHB01000002">
    <property type="protein sequence ID" value="OAA72190.1"/>
    <property type="molecule type" value="Genomic_DNA"/>
</dbReference>
<organism evidence="2 3">
    <name type="scientific">Cordyceps fumosorosea (strain ARSEF 2679)</name>
    <name type="common">Isaria fumosorosea</name>
    <dbReference type="NCBI Taxonomy" id="1081104"/>
    <lineage>
        <taxon>Eukaryota</taxon>
        <taxon>Fungi</taxon>
        <taxon>Dikarya</taxon>
        <taxon>Ascomycota</taxon>
        <taxon>Pezizomycotina</taxon>
        <taxon>Sordariomycetes</taxon>
        <taxon>Hypocreomycetidae</taxon>
        <taxon>Hypocreales</taxon>
        <taxon>Cordycipitaceae</taxon>
        <taxon>Cordyceps</taxon>
    </lineage>
</organism>
<feature type="transmembrane region" description="Helical" evidence="1">
    <location>
        <begin position="54"/>
        <end position="76"/>
    </location>
</feature>
<evidence type="ECO:0000313" key="3">
    <source>
        <dbReference type="Proteomes" id="UP000076744"/>
    </source>
</evidence>
<gene>
    <name evidence="2" type="ORF">ISF_01263</name>
</gene>
<evidence type="ECO:0000256" key="1">
    <source>
        <dbReference type="SAM" id="Phobius"/>
    </source>
</evidence>